<evidence type="ECO:0008006" key="3">
    <source>
        <dbReference type="Google" id="ProtNLM"/>
    </source>
</evidence>
<proteinExistence type="predicted"/>
<dbReference type="AlphaFoldDB" id="A0A432MEI8"/>
<dbReference type="Proteomes" id="UP000280296">
    <property type="component" value="Unassembled WGS sequence"/>
</dbReference>
<dbReference type="EMBL" id="RYZH01000055">
    <property type="protein sequence ID" value="RUL83899.1"/>
    <property type="molecule type" value="Genomic_DNA"/>
</dbReference>
<evidence type="ECO:0000313" key="2">
    <source>
        <dbReference type="Proteomes" id="UP000280296"/>
    </source>
</evidence>
<reference evidence="1 2" key="1">
    <citation type="submission" date="2018-12" db="EMBL/GenBank/DDBJ databases">
        <authorList>
            <person name="Toschakov S.V."/>
        </authorList>
    </citation>
    <scope>NUCLEOTIDE SEQUENCE [LARGE SCALE GENOMIC DNA]</scope>
    <source>
        <strain evidence="1 2">GM2012</strain>
    </source>
</reference>
<dbReference type="RefSeq" id="WP_126727515.1">
    <property type="nucleotide sequence ID" value="NZ_RYZH01000055.1"/>
</dbReference>
<sequence>MFNRISQHLGVPADAPTAEQAREAAAELSARAREGYDQARAGLEQALASTREQIVRHPARSLAVALALGAMVGWFIKRR</sequence>
<reference evidence="1 2" key="2">
    <citation type="submission" date="2019-01" db="EMBL/GenBank/DDBJ databases">
        <title>Tautonia sociabilis, a novel thermotolerant planctomycete of Isosphaeraceae family, isolated from a 4000 m deep subterranean habitat.</title>
        <authorList>
            <person name="Kovaleva O.L."/>
            <person name="Elcheninov A.G."/>
            <person name="Van Heerden E."/>
            <person name="Toshchakov S.V."/>
            <person name="Novikov A."/>
            <person name="Bonch-Osmolovskaya E.A."/>
            <person name="Kublanov I.V."/>
        </authorList>
    </citation>
    <scope>NUCLEOTIDE SEQUENCE [LARGE SCALE GENOMIC DNA]</scope>
    <source>
        <strain evidence="1 2">GM2012</strain>
    </source>
</reference>
<keyword evidence="2" id="KW-1185">Reference proteome</keyword>
<accession>A0A432MEI8</accession>
<name>A0A432MEI8_9BACT</name>
<gene>
    <name evidence="1" type="ORF">TsocGM_21475</name>
</gene>
<protein>
    <recommendedName>
        <fullName evidence="3">DUF883 family protein</fullName>
    </recommendedName>
</protein>
<evidence type="ECO:0000313" key="1">
    <source>
        <dbReference type="EMBL" id="RUL83899.1"/>
    </source>
</evidence>
<organism evidence="1 2">
    <name type="scientific">Tautonia sociabilis</name>
    <dbReference type="NCBI Taxonomy" id="2080755"/>
    <lineage>
        <taxon>Bacteria</taxon>
        <taxon>Pseudomonadati</taxon>
        <taxon>Planctomycetota</taxon>
        <taxon>Planctomycetia</taxon>
        <taxon>Isosphaerales</taxon>
        <taxon>Isosphaeraceae</taxon>
        <taxon>Tautonia</taxon>
    </lineage>
</organism>
<comment type="caution">
    <text evidence="1">The sequence shown here is derived from an EMBL/GenBank/DDBJ whole genome shotgun (WGS) entry which is preliminary data.</text>
</comment>